<feature type="transmembrane region" description="Helical" evidence="1">
    <location>
        <begin position="150"/>
        <end position="171"/>
    </location>
</feature>
<keyword evidence="3" id="KW-1185">Reference proteome</keyword>
<keyword evidence="1" id="KW-1133">Transmembrane helix</keyword>
<organism evidence="2 3">
    <name type="scientific">Methylophilus luteus</name>
    <dbReference type="NCBI Taxonomy" id="640108"/>
    <lineage>
        <taxon>Bacteria</taxon>
        <taxon>Pseudomonadati</taxon>
        <taxon>Pseudomonadota</taxon>
        <taxon>Betaproteobacteria</taxon>
        <taxon>Nitrosomonadales</taxon>
        <taxon>Methylophilaceae</taxon>
        <taxon>Methylophilus</taxon>
    </lineage>
</organism>
<dbReference type="EMBL" id="JBHTKB010000001">
    <property type="protein sequence ID" value="MFD0912076.1"/>
    <property type="molecule type" value="Genomic_DNA"/>
</dbReference>
<keyword evidence="1" id="KW-0812">Transmembrane</keyword>
<comment type="caution">
    <text evidence="2">The sequence shown here is derived from an EMBL/GenBank/DDBJ whole genome shotgun (WGS) entry which is preliminary data.</text>
</comment>
<dbReference type="Pfam" id="PF03929">
    <property type="entry name" value="PepSY_TM"/>
    <property type="match status" value="1"/>
</dbReference>
<evidence type="ECO:0000256" key="1">
    <source>
        <dbReference type="SAM" id="Phobius"/>
    </source>
</evidence>
<evidence type="ECO:0000313" key="3">
    <source>
        <dbReference type="Proteomes" id="UP001597128"/>
    </source>
</evidence>
<sequence>MRQVFVLIHRYVGLTLTLFLMLAGVTGSFIAFYDELETQLHPEFRRVQLPAQQAAISAVTLATMLQTQYPDAMFNRINLQHAADEPVSFYLQPRPGNKHGLANDEIFVNPYTGQVLAQRKWGDITQGSINLLPFLYRLHYSLALDKTGRLILGVLALLWTVDCFIGAYLTWPARQRKAGLIKPALTAQAQPNTWLRRWWRAWQVRWQGGAAKVNFDLHRAGGLWLWAMLLVFAWSSVAFNLRDVYYPVMGTLFSKQGFGEEIPRLAQPLLHPRLDAHAALATGRSLMQQLSLAMQFAIHHEAKLYYDAGKGTYTYIVNSSRDVSEKSANTAVMFNANSGERLAVYLPTGAAAGDSITQWLLALHTAKVWGLPMQIFVSAMGVGVFGLSVTGVLIWLKKRQARQRVRQLKHAQL</sequence>
<proteinExistence type="predicted"/>
<feature type="transmembrane region" description="Helical" evidence="1">
    <location>
        <begin position="12"/>
        <end position="33"/>
    </location>
</feature>
<dbReference type="RefSeq" id="WP_379054680.1">
    <property type="nucleotide sequence ID" value="NZ_JBHTKB010000001.1"/>
</dbReference>
<dbReference type="Proteomes" id="UP001597128">
    <property type="component" value="Unassembled WGS sequence"/>
</dbReference>
<feature type="transmembrane region" description="Helical" evidence="1">
    <location>
        <begin position="223"/>
        <end position="241"/>
    </location>
</feature>
<protein>
    <submittedName>
        <fullName evidence="2">PepSY-associated TM helix domain-containing protein</fullName>
    </submittedName>
</protein>
<dbReference type="PANTHER" id="PTHR34219">
    <property type="entry name" value="IRON-REGULATED INNER MEMBRANE PROTEIN-RELATED"/>
    <property type="match status" value="1"/>
</dbReference>
<keyword evidence="1" id="KW-0472">Membrane</keyword>
<gene>
    <name evidence="2" type="ORF">ACFQ1Z_00820</name>
</gene>
<reference evidence="3" key="1">
    <citation type="journal article" date="2019" name="Int. J. Syst. Evol. Microbiol.">
        <title>The Global Catalogue of Microorganisms (GCM) 10K type strain sequencing project: providing services to taxonomists for standard genome sequencing and annotation.</title>
        <authorList>
            <consortium name="The Broad Institute Genomics Platform"/>
            <consortium name="The Broad Institute Genome Sequencing Center for Infectious Disease"/>
            <person name="Wu L."/>
            <person name="Ma J."/>
        </authorList>
    </citation>
    <scope>NUCLEOTIDE SEQUENCE [LARGE SCALE GENOMIC DNA]</scope>
    <source>
        <strain evidence="3">CCUG 58412</strain>
    </source>
</reference>
<accession>A0ABW3F0X5</accession>
<dbReference type="InterPro" id="IPR005625">
    <property type="entry name" value="PepSY-ass_TM"/>
</dbReference>
<feature type="transmembrane region" description="Helical" evidence="1">
    <location>
        <begin position="375"/>
        <end position="396"/>
    </location>
</feature>
<dbReference type="PANTHER" id="PTHR34219:SF5">
    <property type="entry name" value="BLR4505 PROTEIN"/>
    <property type="match status" value="1"/>
</dbReference>
<evidence type="ECO:0000313" key="2">
    <source>
        <dbReference type="EMBL" id="MFD0912076.1"/>
    </source>
</evidence>
<name>A0ABW3F0X5_9PROT</name>